<evidence type="ECO:0000313" key="1">
    <source>
        <dbReference type="EMBL" id="KAF4693742.1"/>
    </source>
</evidence>
<sequence>MDTPKDWAAKLGLSTLGSVVALRQVRNAAMRRPTIQKRISFRLEYYSTRSHTTMKHYHSIMHCRRS</sequence>
<dbReference type="AlphaFoldDB" id="A0A7J6PCM4"/>
<dbReference type="EMBL" id="JABANP010000041">
    <property type="protein sequence ID" value="KAF4693742.1"/>
    <property type="molecule type" value="Genomic_DNA"/>
</dbReference>
<proteinExistence type="predicted"/>
<evidence type="ECO:0000313" key="2">
    <source>
        <dbReference type="Proteomes" id="UP000541610"/>
    </source>
</evidence>
<reference evidence="1 2" key="1">
    <citation type="submission" date="2020-04" db="EMBL/GenBank/DDBJ databases">
        <title>Perkinsus olseni comparative genomics.</title>
        <authorList>
            <person name="Bogema D.R."/>
        </authorList>
    </citation>
    <scope>NUCLEOTIDE SEQUENCE [LARGE SCALE GENOMIC DNA]</scope>
    <source>
        <strain evidence="1">00978-12</strain>
    </source>
</reference>
<organism evidence="1 2">
    <name type="scientific">Perkinsus olseni</name>
    <name type="common">Perkinsus atlanticus</name>
    <dbReference type="NCBI Taxonomy" id="32597"/>
    <lineage>
        <taxon>Eukaryota</taxon>
        <taxon>Sar</taxon>
        <taxon>Alveolata</taxon>
        <taxon>Perkinsozoa</taxon>
        <taxon>Perkinsea</taxon>
        <taxon>Perkinsida</taxon>
        <taxon>Perkinsidae</taxon>
        <taxon>Perkinsus</taxon>
    </lineage>
</organism>
<dbReference type="Proteomes" id="UP000541610">
    <property type="component" value="Unassembled WGS sequence"/>
</dbReference>
<protein>
    <submittedName>
        <fullName evidence="1">Uncharacterized protein</fullName>
    </submittedName>
</protein>
<gene>
    <name evidence="1" type="ORF">FOZ60_010140</name>
</gene>
<accession>A0A7J6PCM4</accession>
<name>A0A7J6PCM4_PEROL</name>
<comment type="caution">
    <text evidence="1">The sequence shown here is derived from an EMBL/GenBank/DDBJ whole genome shotgun (WGS) entry which is preliminary data.</text>
</comment>